<organism evidence="2 3">
    <name type="scientific">Shimazuella alba</name>
    <dbReference type="NCBI Taxonomy" id="2690964"/>
    <lineage>
        <taxon>Bacteria</taxon>
        <taxon>Bacillati</taxon>
        <taxon>Bacillota</taxon>
        <taxon>Bacilli</taxon>
        <taxon>Bacillales</taxon>
        <taxon>Thermoactinomycetaceae</taxon>
        <taxon>Shimazuella</taxon>
    </lineage>
</organism>
<gene>
    <name evidence="2" type="ORF">GSM42_00930</name>
</gene>
<evidence type="ECO:0000313" key="2">
    <source>
        <dbReference type="EMBL" id="MXQ52337.1"/>
    </source>
</evidence>
<dbReference type="InterPro" id="IPR038727">
    <property type="entry name" value="NadR/Ttd14_AAA_dom"/>
</dbReference>
<dbReference type="Proteomes" id="UP000430692">
    <property type="component" value="Unassembled WGS sequence"/>
</dbReference>
<dbReference type="SUPFAM" id="SSF52540">
    <property type="entry name" value="P-loop containing nucleoside triphosphate hydrolases"/>
    <property type="match status" value="1"/>
</dbReference>
<evidence type="ECO:0000259" key="1">
    <source>
        <dbReference type="Pfam" id="PF13521"/>
    </source>
</evidence>
<reference evidence="2 3" key="1">
    <citation type="submission" date="2019-12" db="EMBL/GenBank/DDBJ databases">
        <title>Whole-genome analyses of novel actinobacteria.</title>
        <authorList>
            <person name="Sahin N."/>
            <person name="Saygin H."/>
        </authorList>
    </citation>
    <scope>NUCLEOTIDE SEQUENCE [LARGE SCALE GENOMIC DNA]</scope>
    <source>
        <strain evidence="2 3">KC615</strain>
    </source>
</reference>
<evidence type="ECO:0000313" key="3">
    <source>
        <dbReference type="Proteomes" id="UP000430692"/>
    </source>
</evidence>
<protein>
    <submittedName>
        <fullName evidence="2">AAA family ATPase</fullName>
    </submittedName>
</protein>
<dbReference type="EMBL" id="WUUL01000001">
    <property type="protein sequence ID" value="MXQ52337.1"/>
    <property type="molecule type" value="Genomic_DNA"/>
</dbReference>
<dbReference type="AlphaFoldDB" id="A0A6I4VLQ4"/>
<dbReference type="InterPro" id="IPR027417">
    <property type="entry name" value="P-loop_NTPase"/>
</dbReference>
<dbReference type="RefSeq" id="WP_160799371.1">
    <property type="nucleotide sequence ID" value="NZ_WUUL01000001.1"/>
</dbReference>
<keyword evidence="3" id="KW-1185">Reference proteome</keyword>
<accession>A0A6I4VLQ4</accession>
<dbReference type="Pfam" id="PF13521">
    <property type="entry name" value="AAA_28"/>
    <property type="match status" value="1"/>
</dbReference>
<name>A0A6I4VLQ4_9BACL</name>
<sequence>MKLADKECRREDFIIITGGPGAGKTTLLDEMHKNGYKYVAEVARDIIQTQVSTKGDALPWADTEKYRDLMLDKSLESYFSAPSNSSKRILFFDRGIPDVLAYSNLINLVVTKKLELATRKYRYNPHVFILPPWQEIYKTDNERVQDFAEAVKTYKFISETYEKLGYKLIVVPRMGVKQRIDFILKRISCLLKTRRD</sequence>
<comment type="caution">
    <text evidence="2">The sequence shown here is derived from an EMBL/GenBank/DDBJ whole genome shotgun (WGS) entry which is preliminary data.</text>
</comment>
<feature type="domain" description="NadR/Ttd14 AAA" evidence="1">
    <location>
        <begin position="14"/>
        <end position="179"/>
    </location>
</feature>
<dbReference type="Gene3D" id="3.40.50.300">
    <property type="entry name" value="P-loop containing nucleotide triphosphate hydrolases"/>
    <property type="match status" value="1"/>
</dbReference>
<proteinExistence type="predicted"/>